<organism evidence="2 3">
    <name type="scientific">Clonostachys chloroleuca</name>
    <dbReference type="NCBI Taxonomy" id="1926264"/>
    <lineage>
        <taxon>Eukaryota</taxon>
        <taxon>Fungi</taxon>
        <taxon>Dikarya</taxon>
        <taxon>Ascomycota</taxon>
        <taxon>Pezizomycotina</taxon>
        <taxon>Sordariomycetes</taxon>
        <taxon>Hypocreomycetidae</taxon>
        <taxon>Hypocreales</taxon>
        <taxon>Bionectriaceae</taxon>
        <taxon>Clonostachys</taxon>
    </lineage>
</organism>
<evidence type="ECO:0000256" key="1">
    <source>
        <dbReference type="SAM" id="SignalP"/>
    </source>
</evidence>
<comment type="caution">
    <text evidence="2">The sequence shown here is derived from an EMBL/GenBank/DDBJ whole genome shotgun (WGS) entry which is preliminary data.</text>
</comment>
<reference evidence="2" key="1">
    <citation type="submission" date="2023-01" db="EMBL/GenBank/DDBJ databases">
        <authorList>
            <person name="Piombo E."/>
        </authorList>
    </citation>
    <scope>NUCLEOTIDE SEQUENCE</scope>
</reference>
<name>A0AA35LV02_9HYPO</name>
<dbReference type="Proteomes" id="UP001160390">
    <property type="component" value="Unassembled WGS sequence"/>
</dbReference>
<accession>A0AA35LV02</accession>
<evidence type="ECO:0000313" key="3">
    <source>
        <dbReference type="Proteomes" id="UP001160390"/>
    </source>
</evidence>
<sequence length="99" mass="10705">MQLSYVAAFAACISTGFALVVDVSTSPSIKFCKDPYFQGGCTEPSCPVGDCSTDLYCSGNSWETAGNYLDLSIANPDFDGNIESFKCYPLKKEFLKKEG</sequence>
<dbReference type="EMBL" id="CABFNP030000700">
    <property type="protein sequence ID" value="CAI6079401.1"/>
    <property type="molecule type" value="Genomic_DNA"/>
</dbReference>
<keyword evidence="1" id="KW-0732">Signal</keyword>
<evidence type="ECO:0000313" key="2">
    <source>
        <dbReference type="EMBL" id="CAI6079401.1"/>
    </source>
</evidence>
<keyword evidence="3" id="KW-1185">Reference proteome</keyword>
<protein>
    <submittedName>
        <fullName evidence="2">Uncharacterized protein</fullName>
    </submittedName>
</protein>
<proteinExistence type="predicted"/>
<dbReference type="AlphaFoldDB" id="A0AA35LV02"/>
<feature type="signal peptide" evidence="1">
    <location>
        <begin position="1"/>
        <end position="18"/>
    </location>
</feature>
<feature type="chain" id="PRO_5041230984" evidence="1">
    <location>
        <begin position="19"/>
        <end position="99"/>
    </location>
</feature>
<gene>
    <name evidence="2" type="ORF">CCHLO57077_00018706</name>
</gene>